<organism evidence="3 4">
    <name type="scientific">Cercospora beticola</name>
    <name type="common">Sugarbeet leaf spot fungus</name>
    <dbReference type="NCBI Taxonomy" id="122368"/>
    <lineage>
        <taxon>Eukaryota</taxon>
        <taxon>Fungi</taxon>
        <taxon>Dikarya</taxon>
        <taxon>Ascomycota</taxon>
        <taxon>Pezizomycotina</taxon>
        <taxon>Dothideomycetes</taxon>
        <taxon>Dothideomycetidae</taxon>
        <taxon>Mycosphaerellales</taxon>
        <taxon>Mycosphaerellaceae</taxon>
        <taxon>Cercospora</taxon>
    </lineage>
</organism>
<evidence type="ECO:0000256" key="1">
    <source>
        <dbReference type="SAM" id="MobiDB-lite"/>
    </source>
</evidence>
<dbReference type="EMBL" id="CP134188">
    <property type="protein sequence ID" value="WPB02875.1"/>
    <property type="molecule type" value="Genomic_DNA"/>
</dbReference>
<keyword evidence="4" id="KW-1185">Reference proteome</keyword>
<dbReference type="InterPro" id="IPR056632">
    <property type="entry name" value="DUF7730"/>
</dbReference>
<evidence type="ECO:0000313" key="4">
    <source>
        <dbReference type="Proteomes" id="UP001302367"/>
    </source>
</evidence>
<reference evidence="3 4" key="1">
    <citation type="submission" date="2023-09" db="EMBL/GenBank/DDBJ databases">
        <title>Complete-Gapless Cercospora beticola genome.</title>
        <authorList>
            <person name="Wyatt N.A."/>
            <person name="Spanner R.E."/>
            <person name="Bolton M.D."/>
        </authorList>
    </citation>
    <scope>NUCLEOTIDE SEQUENCE [LARGE SCALE GENOMIC DNA]</scope>
    <source>
        <strain evidence="3">Cb09-40</strain>
    </source>
</reference>
<dbReference type="InterPro" id="IPR038883">
    <property type="entry name" value="AN11006-like"/>
</dbReference>
<dbReference type="PANTHER" id="PTHR42085">
    <property type="entry name" value="F-BOX DOMAIN-CONTAINING PROTEIN"/>
    <property type="match status" value="1"/>
</dbReference>
<accession>A0ABZ0NTL2</accession>
<name>A0ABZ0NTL2_CERBT</name>
<proteinExistence type="predicted"/>
<feature type="domain" description="DUF7730" evidence="2">
    <location>
        <begin position="68"/>
        <end position="223"/>
    </location>
</feature>
<feature type="region of interest" description="Disordered" evidence="1">
    <location>
        <begin position="1"/>
        <end position="22"/>
    </location>
</feature>
<dbReference type="RefSeq" id="XP_065459023.1">
    <property type="nucleotide sequence ID" value="XM_065602951.1"/>
</dbReference>
<dbReference type="PANTHER" id="PTHR42085:SF2">
    <property type="entry name" value="F-BOX DOMAIN-CONTAINING PROTEIN"/>
    <property type="match status" value="1"/>
</dbReference>
<dbReference type="GeneID" id="90644388"/>
<evidence type="ECO:0000259" key="2">
    <source>
        <dbReference type="Pfam" id="PF24864"/>
    </source>
</evidence>
<gene>
    <name evidence="3" type="ORF">RHO25_007511</name>
</gene>
<evidence type="ECO:0000313" key="3">
    <source>
        <dbReference type="EMBL" id="WPB02875.1"/>
    </source>
</evidence>
<sequence>MDPVSPSSGDPDGPSAPSGSSATANAFESIADLCSNFEFVGIADCQTLAFQRWPPSHTSLEPKKDPVTFLSLPRELRDIIYDFATKDVEVHLGRKKLSLRNKKGETRSSQTKSSPSLPLASFGYGHDRSGKRLEREICSAALTILPQSSMSATNSGLLLTSKQVRCETVSLYLRNTLFTFLRASTAADWIKSIPLPLRESSLQHIRLSIASKCYLDVMNRRKRSRERYETLAYYLTTESLNNKEDFWENLGLAHLTIGRGFQLQYQYFTAVPDDESDTARGVVVAEWKTD</sequence>
<dbReference type="Proteomes" id="UP001302367">
    <property type="component" value="Chromosome 5"/>
</dbReference>
<dbReference type="Pfam" id="PF24864">
    <property type="entry name" value="DUF7730"/>
    <property type="match status" value="1"/>
</dbReference>
<feature type="compositionally biased region" description="Low complexity" evidence="1">
    <location>
        <begin position="1"/>
        <end position="21"/>
    </location>
</feature>
<protein>
    <recommendedName>
        <fullName evidence="2">DUF7730 domain-containing protein</fullName>
    </recommendedName>
</protein>